<protein>
    <submittedName>
        <fullName evidence="1">Uncharacterized protein</fullName>
    </submittedName>
</protein>
<organism evidence="1 2">
    <name type="scientific">Smallanthus sonchifolius</name>
    <dbReference type="NCBI Taxonomy" id="185202"/>
    <lineage>
        <taxon>Eukaryota</taxon>
        <taxon>Viridiplantae</taxon>
        <taxon>Streptophyta</taxon>
        <taxon>Embryophyta</taxon>
        <taxon>Tracheophyta</taxon>
        <taxon>Spermatophyta</taxon>
        <taxon>Magnoliopsida</taxon>
        <taxon>eudicotyledons</taxon>
        <taxon>Gunneridae</taxon>
        <taxon>Pentapetalae</taxon>
        <taxon>asterids</taxon>
        <taxon>campanulids</taxon>
        <taxon>Asterales</taxon>
        <taxon>Asteraceae</taxon>
        <taxon>Asteroideae</taxon>
        <taxon>Heliantheae alliance</taxon>
        <taxon>Millerieae</taxon>
        <taxon>Smallanthus</taxon>
    </lineage>
</organism>
<evidence type="ECO:0000313" key="1">
    <source>
        <dbReference type="EMBL" id="KAI3727421.1"/>
    </source>
</evidence>
<evidence type="ECO:0000313" key="2">
    <source>
        <dbReference type="Proteomes" id="UP001056120"/>
    </source>
</evidence>
<reference evidence="1 2" key="2">
    <citation type="journal article" date="2022" name="Mol. Ecol. Resour.">
        <title>The genomes of chicory, endive, great burdock and yacon provide insights into Asteraceae paleo-polyploidization history and plant inulin production.</title>
        <authorList>
            <person name="Fan W."/>
            <person name="Wang S."/>
            <person name="Wang H."/>
            <person name="Wang A."/>
            <person name="Jiang F."/>
            <person name="Liu H."/>
            <person name="Zhao H."/>
            <person name="Xu D."/>
            <person name="Zhang Y."/>
        </authorList>
    </citation>
    <scope>NUCLEOTIDE SEQUENCE [LARGE SCALE GENOMIC DNA]</scope>
    <source>
        <strain evidence="2">cv. Yunnan</strain>
        <tissue evidence="1">Leaves</tissue>
    </source>
</reference>
<proteinExistence type="predicted"/>
<gene>
    <name evidence="1" type="ORF">L1987_67235</name>
</gene>
<name>A0ACB9BZI4_9ASTR</name>
<reference evidence="2" key="1">
    <citation type="journal article" date="2022" name="Mol. Ecol. Resour.">
        <title>The genomes of chicory, endive, great burdock and yacon provide insights into Asteraceae palaeo-polyploidization history and plant inulin production.</title>
        <authorList>
            <person name="Fan W."/>
            <person name="Wang S."/>
            <person name="Wang H."/>
            <person name="Wang A."/>
            <person name="Jiang F."/>
            <person name="Liu H."/>
            <person name="Zhao H."/>
            <person name="Xu D."/>
            <person name="Zhang Y."/>
        </authorList>
    </citation>
    <scope>NUCLEOTIDE SEQUENCE [LARGE SCALE GENOMIC DNA]</scope>
    <source>
        <strain evidence="2">cv. Yunnan</strain>
    </source>
</reference>
<sequence length="92" mass="10460">MTSGTHSQNIMHSSERTVVDVKTKFGIKELDGRKDINITTRWPKRYSHGKSFVKCEMNESPHATRVEHQEDKDGMVEVLWAGLDWSGGDGAW</sequence>
<comment type="caution">
    <text evidence="1">The sequence shown here is derived from an EMBL/GenBank/DDBJ whole genome shotgun (WGS) entry which is preliminary data.</text>
</comment>
<accession>A0ACB9BZI4</accession>
<keyword evidence="2" id="KW-1185">Reference proteome</keyword>
<dbReference type="Proteomes" id="UP001056120">
    <property type="component" value="Linkage Group LG22"/>
</dbReference>
<dbReference type="EMBL" id="CM042039">
    <property type="protein sequence ID" value="KAI3727421.1"/>
    <property type="molecule type" value="Genomic_DNA"/>
</dbReference>